<keyword evidence="1" id="KW-0378">Hydrolase</keyword>
<keyword evidence="1" id="KW-0547">Nucleotide-binding</keyword>
<dbReference type="EMBL" id="JAWRVE010000027">
    <property type="protein sequence ID" value="KAL1873047.1"/>
    <property type="molecule type" value="Genomic_DNA"/>
</dbReference>
<dbReference type="GO" id="GO:0016787">
    <property type="term" value="F:hydrolase activity"/>
    <property type="evidence" value="ECO:0007669"/>
    <property type="project" value="UniProtKB-KW"/>
</dbReference>
<comment type="caution">
    <text evidence="1">The sequence shown here is derived from an EMBL/GenBank/DDBJ whole genome shotgun (WGS) entry which is preliminary data.</text>
</comment>
<keyword evidence="1" id="KW-0347">Helicase</keyword>
<accession>A0ABR3XAQ9</accession>
<gene>
    <name evidence="1" type="primary">PRP43_2</name>
    <name evidence="1" type="ORF">Daus18300_004189</name>
</gene>
<name>A0ABR3XAQ9_9PEZI</name>
<keyword evidence="1" id="KW-0067">ATP-binding</keyword>
<keyword evidence="2" id="KW-1185">Reference proteome</keyword>
<reference evidence="1 2" key="1">
    <citation type="journal article" date="2024" name="IMA Fungus">
        <title>IMA Genome - F19 : A genome assembly and annotation guide to empower mycologists, including annotated draft genome sequences of Ceratocystis pirilliformis, Diaporthe australafricana, Fusarium ophioides, Paecilomyces lecythidis, and Sporothrix stenoceras.</title>
        <authorList>
            <person name="Aylward J."/>
            <person name="Wilson A.M."/>
            <person name="Visagie C.M."/>
            <person name="Spraker J."/>
            <person name="Barnes I."/>
            <person name="Buitendag C."/>
            <person name="Ceriani C."/>
            <person name="Del Mar Angel L."/>
            <person name="du Plessis D."/>
            <person name="Fuchs T."/>
            <person name="Gasser K."/>
            <person name="Kramer D."/>
            <person name="Li W."/>
            <person name="Munsamy K."/>
            <person name="Piso A."/>
            <person name="Price J.L."/>
            <person name="Sonnekus B."/>
            <person name="Thomas C."/>
            <person name="van der Nest A."/>
            <person name="van Dijk A."/>
            <person name="van Heerden A."/>
            <person name="van Vuuren N."/>
            <person name="Yilmaz N."/>
            <person name="Duong T.A."/>
            <person name="van der Merwe N.A."/>
            <person name="Wingfield M.J."/>
            <person name="Wingfield B.D."/>
        </authorList>
    </citation>
    <scope>NUCLEOTIDE SEQUENCE [LARGE SCALE GENOMIC DNA]</scope>
    <source>
        <strain evidence="1 2">CMW 18300</strain>
    </source>
</reference>
<proteinExistence type="predicted"/>
<dbReference type="GO" id="GO:0003724">
    <property type="term" value="F:RNA helicase activity"/>
    <property type="evidence" value="ECO:0007669"/>
    <property type="project" value="UniProtKB-EC"/>
</dbReference>
<dbReference type="Proteomes" id="UP001583177">
    <property type="component" value="Unassembled WGS sequence"/>
</dbReference>
<dbReference type="EC" id="3.6.4.13" evidence="1"/>
<sequence>MAMRRADKAAGTQPVWEIAAIACLLNEDSVFIRPGHQAAFADLVRDHFTLLNVWHAFQHQLSACSGKLKAERNHHVSSWCTQKYLNHADLRSAQATLISVWRWFTRKLKFEAHPAPEHVQDSPRYVEVIKKILYKTDLIQTAAKDPSDHTGQR</sequence>
<evidence type="ECO:0000313" key="2">
    <source>
        <dbReference type="Proteomes" id="UP001583177"/>
    </source>
</evidence>
<evidence type="ECO:0000313" key="1">
    <source>
        <dbReference type="EMBL" id="KAL1873047.1"/>
    </source>
</evidence>
<protein>
    <submittedName>
        <fullName evidence="1">DEAH-box ATP-dependent RNA helicase prp43</fullName>
        <ecNumber evidence="1">3.6.4.13</ecNumber>
    </submittedName>
</protein>
<organism evidence="1 2">
    <name type="scientific">Diaporthe australafricana</name>
    <dbReference type="NCBI Taxonomy" id="127596"/>
    <lineage>
        <taxon>Eukaryota</taxon>
        <taxon>Fungi</taxon>
        <taxon>Dikarya</taxon>
        <taxon>Ascomycota</taxon>
        <taxon>Pezizomycotina</taxon>
        <taxon>Sordariomycetes</taxon>
        <taxon>Sordariomycetidae</taxon>
        <taxon>Diaporthales</taxon>
        <taxon>Diaporthaceae</taxon>
        <taxon>Diaporthe</taxon>
    </lineage>
</organism>